<proteinExistence type="predicted"/>
<dbReference type="Gene3D" id="3.30.460.10">
    <property type="entry name" value="Beta Polymerase, domain 2"/>
    <property type="match status" value="1"/>
</dbReference>
<protein>
    <submittedName>
        <fullName evidence="1">Nucleotidyltransferase domain-containing protein</fullName>
    </submittedName>
</protein>
<dbReference type="RefSeq" id="WP_040830455.1">
    <property type="nucleotide sequence ID" value="NZ_JBIAQY010000009.1"/>
</dbReference>
<organism evidence="1 2">
    <name type="scientific">Nocardia jiangxiensis</name>
    <dbReference type="NCBI Taxonomy" id="282685"/>
    <lineage>
        <taxon>Bacteria</taxon>
        <taxon>Bacillati</taxon>
        <taxon>Actinomycetota</taxon>
        <taxon>Actinomycetes</taxon>
        <taxon>Mycobacteriales</taxon>
        <taxon>Nocardiaceae</taxon>
        <taxon>Nocardia</taxon>
    </lineage>
</organism>
<evidence type="ECO:0000313" key="1">
    <source>
        <dbReference type="EMBL" id="MFF3571034.1"/>
    </source>
</evidence>
<dbReference type="Proteomes" id="UP001601992">
    <property type="component" value="Unassembled WGS sequence"/>
</dbReference>
<name>A0ABW6S5N4_9NOCA</name>
<accession>A0ABW6S5N4</accession>
<dbReference type="CDD" id="cd05403">
    <property type="entry name" value="NT_KNTase_like"/>
    <property type="match status" value="1"/>
</dbReference>
<reference evidence="1 2" key="1">
    <citation type="submission" date="2024-10" db="EMBL/GenBank/DDBJ databases">
        <title>The Natural Products Discovery Center: Release of the First 8490 Sequenced Strains for Exploring Actinobacteria Biosynthetic Diversity.</title>
        <authorList>
            <person name="Kalkreuter E."/>
            <person name="Kautsar S.A."/>
            <person name="Yang D."/>
            <person name="Bader C.D."/>
            <person name="Teijaro C.N."/>
            <person name="Fluegel L."/>
            <person name="Davis C.M."/>
            <person name="Simpson J.R."/>
            <person name="Lauterbach L."/>
            <person name="Steele A.D."/>
            <person name="Gui C."/>
            <person name="Meng S."/>
            <person name="Li G."/>
            <person name="Viehrig K."/>
            <person name="Ye F."/>
            <person name="Su P."/>
            <person name="Kiefer A.F."/>
            <person name="Nichols A."/>
            <person name="Cepeda A.J."/>
            <person name="Yan W."/>
            <person name="Fan B."/>
            <person name="Jiang Y."/>
            <person name="Adhikari A."/>
            <person name="Zheng C.-J."/>
            <person name="Schuster L."/>
            <person name="Cowan T.M."/>
            <person name="Smanski M.J."/>
            <person name="Chevrette M.G."/>
            <person name="De Carvalho L.P.S."/>
            <person name="Shen B."/>
        </authorList>
    </citation>
    <scope>NUCLEOTIDE SEQUENCE [LARGE SCALE GENOMIC DNA]</scope>
    <source>
        <strain evidence="1 2">NPDC002593</strain>
    </source>
</reference>
<gene>
    <name evidence="1" type="ORF">ACFYXQ_24955</name>
</gene>
<dbReference type="EMBL" id="JBIAQY010000009">
    <property type="protein sequence ID" value="MFF3571034.1"/>
    <property type="molecule type" value="Genomic_DNA"/>
</dbReference>
<keyword evidence="2" id="KW-1185">Reference proteome</keyword>
<dbReference type="InterPro" id="IPR043519">
    <property type="entry name" value="NT_sf"/>
</dbReference>
<dbReference type="SUPFAM" id="SSF81301">
    <property type="entry name" value="Nucleotidyltransferase"/>
    <property type="match status" value="1"/>
</dbReference>
<comment type="caution">
    <text evidence="1">The sequence shown here is derived from an EMBL/GenBank/DDBJ whole genome shotgun (WGS) entry which is preliminary data.</text>
</comment>
<evidence type="ECO:0000313" key="2">
    <source>
        <dbReference type="Proteomes" id="UP001601992"/>
    </source>
</evidence>
<sequence length="240" mass="25886">MPAIPVDLARNLVLAHFPQARAAWLGGSVALGTPTATSDLDITVLLAGPPAPYRESLNHEGWPVELFVQTEESVAHFRAAERVARRPATARLIGQSCILLDVDGSGEHLQEDCARELSEGPESLSEKELRAMRYEVTDLLDDLAGSHDANERLAIGVALWQATARLLLTANRRWLGGGKWLQRELVAFDQVGSTDFGRSLADGMRAIALGDVDPMTAVVIEVLDQVGGRLFEGFRASGPA</sequence>